<protein>
    <recommendedName>
        <fullName evidence="3">Peptidase A1 domain-containing protein</fullName>
    </recommendedName>
</protein>
<dbReference type="Proteomes" id="UP001307889">
    <property type="component" value="Chromosome 1"/>
</dbReference>
<evidence type="ECO:0008006" key="3">
    <source>
        <dbReference type="Google" id="ProtNLM"/>
    </source>
</evidence>
<name>A0ABN7A851_9HEMI</name>
<evidence type="ECO:0000313" key="2">
    <source>
        <dbReference type="Proteomes" id="UP001307889"/>
    </source>
</evidence>
<reference evidence="1 2" key="1">
    <citation type="submission" date="2023-09" db="EMBL/GenBank/DDBJ databases">
        <title>Nesidiocoris tenuis whole genome shotgun sequence.</title>
        <authorList>
            <person name="Shibata T."/>
            <person name="Shimoda M."/>
            <person name="Kobayashi T."/>
            <person name="Uehara T."/>
        </authorList>
    </citation>
    <scope>NUCLEOTIDE SEQUENCE [LARGE SCALE GENOMIC DNA]</scope>
    <source>
        <strain evidence="1 2">Japan</strain>
    </source>
</reference>
<dbReference type="EMBL" id="AP028909">
    <property type="protein sequence ID" value="BES88451.1"/>
    <property type="molecule type" value="Genomic_DNA"/>
</dbReference>
<sequence>MCGIAFSVVFPFTWRISLNPALFETPGLQKRPIVPLDYNRIVYADLTRYSVGFINKGCILCQPSSSTCYHIGLVKHVRGSSSFACTNKNDFPVDSLLSLGAVEHPEYDFHS</sequence>
<evidence type="ECO:0000313" key="1">
    <source>
        <dbReference type="EMBL" id="BES88451.1"/>
    </source>
</evidence>
<proteinExistence type="predicted"/>
<gene>
    <name evidence="1" type="ORF">NTJ_01257</name>
</gene>
<organism evidence="1 2">
    <name type="scientific">Nesidiocoris tenuis</name>
    <dbReference type="NCBI Taxonomy" id="355587"/>
    <lineage>
        <taxon>Eukaryota</taxon>
        <taxon>Metazoa</taxon>
        <taxon>Ecdysozoa</taxon>
        <taxon>Arthropoda</taxon>
        <taxon>Hexapoda</taxon>
        <taxon>Insecta</taxon>
        <taxon>Pterygota</taxon>
        <taxon>Neoptera</taxon>
        <taxon>Paraneoptera</taxon>
        <taxon>Hemiptera</taxon>
        <taxon>Heteroptera</taxon>
        <taxon>Panheteroptera</taxon>
        <taxon>Cimicomorpha</taxon>
        <taxon>Miridae</taxon>
        <taxon>Dicyphina</taxon>
        <taxon>Nesidiocoris</taxon>
    </lineage>
</organism>
<keyword evidence="2" id="KW-1185">Reference proteome</keyword>
<accession>A0ABN7A851</accession>